<evidence type="ECO:0000256" key="1">
    <source>
        <dbReference type="SAM" id="MobiDB-lite"/>
    </source>
</evidence>
<feature type="region of interest" description="Disordered" evidence="1">
    <location>
        <begin position="328"/>
        <end position="359"/>
    </location>
</feature>
<dbReference type="EMBL" id="CACSLK010024742">
    <property type="protein sequence ID" value="CAA0824475.1"/>
    <property type="molecule type" value="Genomic_DNA"/>
</dbReference>
<feature type="domain" description="Zinc knuckle CX2CX4HX4C" evidence="2">
    <location>
        <begin position="147"/>
        <end position="181"/>
    </location>
</feature>
<comment type="caution">
    <text evidence="3">The sequence shown here is derived from an EMBL/GenBank/DDBJ whole genome shotgun (WGS) entry which is preliminary data.</text>
</comment>
<dbReference type="AlphaFoldDB" id="A0A9N7N6V7"/>
<accession>A0A9N7N6V7</accession>
<dbReference type="PANTHER" id="PTHR31286:SF178">
    <property type="entry name" value="DUF4283 DOMAIN-CONTAINING PROTEIN"/>
    <property type="match status" value="1"/>
</dbReference>
<keyword evidence="4" id="KW-1185">Reference proteome</keyword>
<evidence type="ECO:0000259" key="2">
    <source>
        <dbReference type="Pfam" id="PF14392"/>
    </source>
</evidence>
<name>A0A9N7N6V7_STRHE</name>
<dbReference type="OrthoDB" id="1701901at2759"/>
<sequence>MAHDLAEKMSKFALSEKEKTGVTLADSDIGSSLQGCELSLIGKIIVEEDKTRVLYGKTWSFDGQYLLLKEWKKNAIDFKDEDLKVELWVQIHKLPLHWISVETGMKIGRIFDKVLDVIVPGPVSYIGNVVKILVALNVMEPIPRGTIIKLGDEEHWVEFRYENLLTFCFYCGRIGHNDRICVVKKVDVQKNMLKSGQYGEWLRGSPGMFSEFRERRSSSPSSPSGERVRTESSKNRNNGDGDDQINVMPIVPIPYPTYSPEDIGVGVENGTGQRNQSPELVSNSNVPSPDIDKGVVSKEVGSILIEPMELDESKIKGLDLSNLVNVPVGQIDQKGTKNKNQRSAGKPNSSEEESSTWDCGRCCY</sequence>
<feature type="compositionally biased region" description="Polar residues" evidence="1">
    <location>
        <begin position="270"/>
        <end position="287"/>
    </location>
</feature>
<dbReference type="Proteomes" id="UP001153555">
    <property type="component" value="Unassembled WGS sequence"/>
</dbReference>
<reference evidence="3" key="1">
    <citation type="submission" date="2019-12" db="EMBL/GenBank/DDBJ databases">
        <authorList>
            <person name="Scholes J."/>
        </authorList>
    </citation>
    <scope>NUCLEOTIDE SEQUENCE</scope>
</reference>
<evidence type="ECO:0000313" key="4">
    <source>
        <dbReference type="Proteomes" id="UP001153555"/>
    </source>
</evidence>
<feature type="compositionally biased region" description="Basic and acidic residues" evidence="1">
    <location>
        <begin position="226"/>
        <end position="239"/>
    </location>
</feature>
<dbReference type="InterPro" id="IPR040256">
    <property type="entry name" value="At4g02000-like"/>
</dbReference>
<gene>
    <name evidence="3" type="ORF">SHERM_21418</name>
</gene>
<dbReference type="InterPro" id="IPR025836">
    <property type="entry name" value="Zn_knuckle_CX2CX4HX4C"/>
</dbReference>
<feature type="region of interest" description="Disordered" evidence="1">
    <location>
        <begin position="212"/>
        <end position="293"/>
    </location>
</feature>
<evidence type="ECO:0000313" key="3">
    <source>
        <dbReference type="EMBL" id="CAA0824475.1"/>
    </source>
</evidence>
<dbReference type="Pfam" id="PF14392">
    <property type="entry name" value="zf-CCHC_4"/>
    <property type="match status" value="1"/>
</dbReference>
<proteinExistence type="predicted"/>
<dbReference type="PANTHER" id="PTHR31286">
    <property type="entry name" value="GLYCINE-RICH CELL WALL STRUCTURAL PROTEIN 1.8-LIKE"/>
    <property type="match status" value="1"/>
</dbReference>
<organism evidence="3 4">
    <name type="scientific">Striga hermonthica</name>
    <name type="common">Purple witchweed</name>
    <name type="synonym">Buchnera hermonthica</name>
    <dbReference type="NCBI Taxonomy" id="68872"/>
    <lineage>
        <taxon>Eukaryota</taxon>
        <taxon>Viridiplantae</taxon>
        <taxon>Streptophyta</taxon>
        <taxon>Embryophyta</taxon>
        <taxon>Tracheophyta</taxon>
        <taxon>Spermatophyta</taxon>
        <taxon>Magnoliopsida</taxon>
        <taxon>eudicotyledons</taxon>
        <taxon>Gunneridae</taxon>
        <taxon>Pentapetalae</taxon>
        <taxon>asterids</taxon>
        <taxon>lamiids</taxon>
        <taxon>Lamiales</taxon>
        <taxon>Orobanchaceae</taxon>
        <taxon>Buchnereae</taxon>
        <taxon>Striga</taxon>
    </lineage>
</organism>
<protein>
    <recommendedName>
        <fullName evidence="2">Zinc knuckle CX2CX4HX4C domain-containing protein</fullName>
    </recommendedName>
</protein>